<gene>
    <name evidence="2" type="ORF">F511_26467</name>
</gene>
<dbReference type="AlphaFoldDB" id="A0A2Z7DFZ9"/>
<feature type="compositionally biased region" description="Basic and acidic residues" evidence="1">
    <location>
        <begin position="35"/>
        <end position="50"/>
    </location>
</feature>
<keyword evidence="3" id="KW-1185">Reference proteome</keyword>
<accession>A0A2Z7DFZ9</accession>
<evidence type="ECO:0000313" key="2">
    <source>
        <dbReference type="EMBL" id="KZV58520.1"/>
    </source>
</evidence>
<feature type="region of interest" description="Disordered" evidence="1">
    <location>
        <begin position="28"/>
        <end position="80"/>
    </location>
</feature>
<dbReference type="EMBL" id="KQ986750">
    <property type="protein sequence ID" value="KZV58520.1"/>
    <property type="molecule type" value="Genomic_DNA"/>
</dbReference>
<organism evidence="2 3">
    <name type="scientific">Dorcoceras hygrometricum</name>
    <dbReference type="NCBI Taxonomy" id="472368"/>
    <lineage>
        <taxon>Eukaryota</taxon>
        <taxon>Viridiplantae</taxon>
        <taxon>Streptophyta</taxon>
        <taxon>Embryophyta</taxon>
        <taxon>Tracheophyta</taxon>
        <taxon>Spermatophyta</taxon>
        <taxon>Magnoliopsida</taxon>
        <taxon>eudicotyledons</taxon>
        <taxon>Gunneridae</taxon>
        <taxon>Pentapetalae</taxon>
        <taxon>asterids</taxon>
        <taxon>lamiids</taxon>
        <taxon>Lamiales</taxon>
        <taxon>Gesneriaceae</taxon>
        <taxon>Didymocarpoideae</taxon>
        <taxon>Trichosporeae</taxon>
        <taxon>Loxocarpinae</taxon>
        <taxon>Dorcoceras</taxon>
    </lineage>
</organism>
<proteinExistence type="predicted"/>
<evidence type="ECO:0000313" key="3">
    <source>
        <dbReference type="Proteomes" id="UP000250235"/>
    </source>
</evidence>
<protein>
    <submittedName>
        <fullName evidence="2">Uncharacterized protein</fullName>
    </submittedName>
</protein>
<sequence>MAPFAPSTRAAAAIRMKKIFIGNQSRTIRRHRAKLATERRESAVTKEGLENKLSSNMTGNRRSDSNNGGEGSSNSGAGLSREDLMAIATIVATTLQGLVNTNNSQAPPPIPPPHGTKYYYKSLRKNRAPLSMGTMTTKLPRLG</sequence>
<name>A0A2Z7DFZ9_9LAMI</name>
<evidence type="ECO:0000256" key="1">
    <source>
        <dbReference type="SAM" id="MobiDB-lite"/>
    </source>
</evidence>
<dbReference type="Proteomes" id="UP000250235">
    <property type="component" value="Unassembled WGS sequence"/>
</dbReference>
<dbReference type="OrthoDB" id="1433902at2759"/>
<reference evidence="2 3" key="1">
    <citation type="journal article" date="2015" name="Proc. Natl. Acad. Sci. U.S.A.">
        <title>The resurrection genome of Boea hygrometrica: A blueprint for survival of dehydration.</title>
        <authorList>
            <person name="Xiao L."/>
            <person name="Yang G."/>
            <person name="Zhang L."/>
            <person name="Yang X."/>
            <person name="Zhao S."/>
            <person name="Ji Z."/>
            <person name="Zhou Q."/>
            <person name="Hu M."/>
            <person name="Wang Y."/>
            <person name="Chen M."/>
            <person name="Xu Y."/>
            <person name="Jin H."/>
            <person name="Xiao X."/>
            <person name="Hu G."/>
            <person name="Bao F."/>
            <person name="Hu Y."/>
            <person name="Wan P."/>
            <person name="Li L."/>
            <person name="Deng X."/>
            <person name="Kuang T."/>
            <person name="Xiang C."/>
            <person name="Zhu J.K."/>
            <person name="Oliver M.J."/>
            <person name="He Y."/>
        </authorList>
    </citation>
    <scope>NUCLEOTIDE SEQUENCE [LARGE SCALE GENOMIC DNA]</scope>
    <source>
        <strain evidence="3">cv. XS01</strain>
    </source>
</reference>